<proteinExistence type="predicted"/>
<dbReference type="EMBL" id="JADBGQ010000001">
    <property type="protein sequence ID" value="KAG5414886.1"/>
    <property type="molecule type" value="Genomic_DNA"/>
</dbReference>
<keyword evidence="3" id="KW-1185">Reference proteome</keyword>
<accession>A0ABQ7NVK4</accession>
<comment type="caution">
    <text evidence="2">The sequence shown here is derived from an EMBL/GenBank/DDBJ whole genome shotgun (WGS) entry which is preliminary data.</text>
</comment>
<protein>
    <submittedName>
        <fullName evidence="2">Uncharacterized protein</fullName>
    </submittedName>
</protein>
<evidence type="ECO:0000313" key="3">
    <source>
        <dbReference type="Proteomes" id="UP000823674"/>
    </source>
</evidence>
<dbReference type="Proteomes" id="UP000823674">
    <property type="component" value="Chromosome A01"/>
</dbReference>
<reference evidence="2 3" key="1">
    <citation type="submission" date="2021-03" db="EMBL/GenBank/DDBJ databases">
        <authorList>
            <person name="King G.J."/>
            <person name="Bancroft I."/>
            <person name="Baten A."/>
            <person name="Bloomfield J."/>
            <person name="Borpatragohain P."/>
            <person name="He Z."/>
            <person name="Irish N."/>
            <person name="Irwin J."/>
            <person name="Liu K."/>
            <person name="Mauleon R.P."/>
            <person name="Moore J."/>
            <person name="Morris R."/>
            <person name="Ostergaard L."/>
            <person name="Wang B."/>
            <person name="Wells R."/>
        </authorList>
    </citation>
    <scope>NUCLEOTIDE SEQUENCE [LARGE SCALE GENOMIC DNA]</scope>
    <source>
        <strain evidence="2">R-o-18</strain>
        <tissue evidence="2">Leaf</tissue>
    </source>
</reference>
<evidence type="ECO:0000256" key="1">
    <source>
        <dbReference type="SAM" id="MobiDB-lite"/>
    </source>
</evidence>
<sequence>MNIFTKSNPRKDIFTKSLAVKSCSNLNRTTKYDCPKATDMYPNRPRTSSSMAIGPQTSQARSIRSDQACTQLGRYVATEQDEMLIQHQSMHSRLSFNAISRRP</sequence>
<feature type="region of interest" description="Disordered" evidence="1">
    <location>
        <begin position="36"/>
        <end position="65"/>
    </location>
</feature>
<name>A0ABQ7NVK4_BRACM</name>
<evidence type="ECO:0000313" key="2">
    <source>
        <dbReference type="EMBL" id="KAG5414886.1"/>
    </source>
</evidence>
<gene>
    <name evidence="2" type="primary">A01g505940.1_BraROA</name>
    <name evidence="2" type="ORF">IGI04_002453</name>
</gene>
<organism evidence="2 3">
    <name type="scientific">Brassica rapa subsp. trilocularis</name>
    <dbReference type="NCBI Taxonomy" id="1813537"/>
    <lineage>
        <taxon>Eukaryota</taxon>
        <taxon>Viridiplantae</taxon>
        <taxon>Streptophyta</taxon>
        <taxon>Embryophyta</taxon>
        <taxon>Tracheophyta</taxon>
        <taxon>Spermatophyta</taxon>
        <taxon>Magnoliopsida</taxon>
        <taxon>eudicotyledons</taxon>
        <taxon>Gunneridae</taxon>
        <taxon>Pentapetalae</taxon>
        <taxon>rosids</taxon>
        <taxon>malvids</taxon>
        <taxon>Brassicales</taxon>
        <taxon>Brassicaceae</taxon>
        <taxon>Brassiceae</taxon>
        <taxon>Brassica</taxon>
    </lineage>
</organism>
<feature type="compositionally biased region" description="Polar residues" evidence="1">
    <location>
        <begin position="45"/>
        <end position="65"/>
    </location>
</feature>